<dbReference type="EMBL" id="JARKIK010000029">
    <property type="protein sequence ID" value="KAK8742160.1"/>
    <property type="molecule type" value="Genomic_DNA"/>
</dbReference>
<evidence type="ECO:0000313" key="4">
    <source>
        <dbReference type="Proteomes" id="UP001445076"/>
    </source>
</evidence>
<keyword evidence="4" id="KW-1185">Reference proteome</keyword>
<reference evidence="3 4" key="1">
    <citation type="journal article" date="2024" name="BMC Genomics">
        <title>Genome assembly of redclaw crayfish (Cherax quadricarinatus) provides insights into its immune adaptation and hypoxia tolerance.</title>
        <authorList>
            <person name="Liu Z."/>
            <person name="Zheng J."/>
            <person name="Li H."/>
            <person name="Fang K."/>
            <person name="Wang S."/>
            <person name="He J."/>
            <person name="Zhou D."/>
            <person name="Weng S."/>
            <person name="Chi M."/>
            <person name="Gu Z."/>
            <person name="He J."/>
            <person name="Li F."/>
            <person name="Wang M."/>
        </authorList>
    </citation>
    <scope>NUCLEOTIDE SEQUENCE [LARGE SCALE GENOMIC DNA]</scope>
    <source>
        <strain evidence="3">ZL_2023a</strain>
    </source>
</reference>
<accession>A0AAW0XGP4</accession>
<evidence type="ECO:0000256" key="1">
    <source>
        <dbReference type="SAM" id="MobiDB-lite"/>
    </source>
</evidence>
<keyword evidence="2" id="KW-1133">Transmembrane helix</keyword>
<proteinExistence type="predicted"/>
<organism evidence="3 4">
    <name type="scientific">Cherax quadricarinatus</name>
    <name type="common">Australian red claw crayfish</name>
    <dbReference type="NCBI Taxonomy" id="27406"/>
    <lineage>
        <taxon>Eukaryota</taxon>
        <taxon>Metazoa</taxon>
        <taxon>Ecdysozoa</taxon>
        <taxon>Arthropoda</taxon>
        <taxon>Crustacea</taxon>
        <taxon>Multicrustacea</taxon>
        <taxon>Malacostraca</taxon>
        <taxon>Eumalacostraca</taxon>
        <taxon>Eucarida</taxon>
        <taxon>Decapoda</taxon>
        <taxon>Pleocyemata</taxon>
        <taxon>Astacidea</taxon>
        <taxon>Parastacoidea</taxon>
        <taxon>Parastacidae</taxon>
        <taxon>Cherax</taxon>
    </lineage>
</organism>
<sequence length="234" mass="25331">MTSDMTNDAVISSTTNESVATTIASETDISSTTDDSIATSVAGGTNTSSMTESSVSSTSDKSVLPWWDRVKHHLTSIDEVTGEIMSGAVDTEHAYHLDQEATALDALVKEGNDDHSQVLHLTNEDLDFIHTVNDNVKNVTKYIDDQVTIAKADETELIVSLTCLSVLFVVVLVSLVVSLVRPASPSCGLPKTRYQTKSGEQGESMAEPQDFPNALYVQHSQLYSDPYRNQTTVV</sequence>
<protein>
    <submittedName>
        <fullName evidence="3">Uncharacterized protein</fullName>
    </submittedName>
</protein>
<evidence type="ECO:0000256" key="2">
    <source>
        <dbReference type="SAM" id="Phobius"/>
    </source>
</evidence>
<feature type="region of interest" description="Disordered" evidence="1">
    <location>
        <begin position="25"/>
        <end position="58"/>
    </location>
</feature>
<dbReference type="Proteomes" id="UP001445076">
    <property type="component" value="Unassembled WGS sequence"/>
</dbReference>
<dbReference type="AlphaFoldDB" id="A0AAW0XGP4"/>
<name>A0AAW0XGP4_CHEQU</name>
<comment type="caution">
    <text evidence="3">The sequence shown here is derived from an EMBL/GenBank/DDBJ whole genome shotgun (WGS) entry which is preliminary data.</text>
</comment>
<feature type="transmembrane region" description="Helical" evidence="2">
    <location>
        <begin position="157"/>
        <end position="180"/>
    </location>
</feature>
<keyword evidence="2" id="KW-0472">Membrane</keyword>
<evidence type="ECO:0000313" key="3">
    <source>
        <dbReference type="EMBL" id="KAK8742160.1"/>
    </source>
</evidence>
<keyword evidence="2" id="KW-0812">Transmembrane</keyword>
<gene>
    <name evidence="3" type="ORF">OTU49_002148</name>
</gene>